<evidence type="ECO:0000256" key="2">
    <source>
        <dbReference type="ARBA" id="ARBA00022679"/>
    </source>
</evidence>
<evidence type="ECO:0000256" key="3">
    <source>
        <dbReference type="ARBA" id="ARBA00023268"/>
    </source>
</evidence>
<dbReference type="EMBL" id="AP035768">
    <property type="protein sequence ID" value="BFO16865.1"/>
    <property type="molecule type" value="Genomic_DNA"/>
</dbReference>
<dbReference type="PANTHER" id="PTHR43775:SF51">
    <property type="entry name" value="INACTIVE PHENOLPHTHIOCEROL SYNTHESIS POLYKETIDE SYNTHASE TYPE I PKS1-RELATED"/>
    <property type="match status" value="1"/>
</dbReference>
<feature type="region of interest" description="Disordered" evidence="4">
    <location>
        <begin position="147"/>
        <end position="168"/>
    </location>
</feature>
<dbReference type="Gene3D" id="3.40.47.10">
    <property type="match status" value="1"/>
</dbReference>
<dbReference type="SUPFAM" id="SSF53901">
    <property type="entry name" value="Thiolase-like"/>
    <property type="match status" value="1"/>
</dbReference>
<proteinExistence type="predicted"/>
<organism evidence="7">
    <name type="scientific">Streptomyces haneummycinicus</name>
    <dbReference type="NCBI Taxonomy" id="3074435"/>
    <lineage>
        <taxon>Bacteria</taxon>
        <taxon>Bacillati</taxon>
        <taxon>Actinomycetota</taxon>
        <taxon>Actinomycetes</taxon>
        <taxon>Kitasatosporales</taxon>
        <taxon>Streptomycetaceae</taxon>
        <taxon>Streptomyces</taxon>
    </lineage>
</organism>
<reference evidence="7" key="2">
    <citation type="submission" date="2024-07" db="EMBL/GenBank/DDBJ databases">
        <title>Streptomyces haneummycinica sp. nov., a new antibiotic-producing actinobacterium isolated from marine sediment.</title>
        <authorList>
            <person name="Uemura M."/>
            <person name="Hamada M."/>
            <person name="Hirano S."/>
            <person name="Kobayashi K."/>
            <person name="Ohshiro T."/>
            <person name="Kobayashi T."/>
            <person name="Terahara T."/>
        </authorList>
    </citation>
    <scope>NUCLEOTIDE SEQUENCE</scope>
    <source>
        <strain evidence="7">KM77-8</strain>
    </source>
</reference>
<reference evidence="7" key="1">
    <citation type="submission" date="2024-06" db="EMBL/GenBank/DDBJ databases">
        <authorList>
            <consortium name="consrtm"/>
            <person name="Uemura M."/>
            <person name="Terahara T."/>
        </authorList>
    </citation>
    <scope>NUCLEOTIDE SEQUENCE</scope>
    <source>
        <strain evidence="7">KM77-8</strain>
    </source>
</reference>
<keyword evidence="2" id="KW-0808">Transferase</keyword>
<evidence type="ECO:0008006" key="8">
    <source>
        <dbReference type="Google" id="ProtNLM"/>
    </source>
</evidence>
<dbReference type="AlphaFoldDB" id="A0AAT9HHA4"/>
<name>A0AAT9HHA4_9ACTN</name>
<dbReference type="InterPro" id="IPR050091">
    <property type="entry name" value="PKS_NRPS_Biosynth_Enz"/>
</dbReference>
<dbReference type="PANTHER" id="PTHR43775">
    <property type="entry name" value="FATTY ACID SYNTHASE"/>
    <property type="match status" value="1"/>
</dbReference>
<accession>A0AAT9HHA4</accession>
<dbReference type="GO" id="GO:0006633">
    <property type="term" value="P:fatty acid biosynthetic process"/>
    <property type="evidence" value="ECO:0007669"/>
    <property type="project" value="TreeGrafter"/>
</dbReference>
<feature type="domain" description="Polyketide synthase NorB/C/GfsB-E-like docking" evidence="6">
    <location>
        <begin position="2"/>
        <end position="28"/>
    </location>
</feature>
<sequence>MEVDRIVEALRASMIDNEQLRRQKEELEQAAVEPLAVIGMACRFAGGVESPGDLWQMLLDGRDGVSDFPTDRGWDVEALYDPDGGPKTCITRQGSFCTMPPTSTRTCSASRRARPRRWTRSSACCSKRRGRPWRTPGSTRCPCTAATPGCSPASCTTSTRAPAPAAAW</sequence>
<evidence type="ECO:0000259" key="6">
    <source>
        <dbReference type="Pfam" id="PF08990"/>
    </source>
</evidence>
<evidence type="ECO:0000256" key="4">
    <source>
        <dbReference type="SAM" id="MobiDB-lite"/>
    </source>
</evidence>
<gene>
    <name evidence="7" type="ORF">SHKM778_32530</name>
</gene>
<evidence type="ECO:0000313" key="7">
    <source>
        <dbReference type="EMBL" id="BFO16865.1"/>
    </source>
</evidence>
<keyword evidence="3" id="KW-0511">Multifunctional enzyme</keyword>
<dbReference type="InterPro" id="IPR014030">
    <property type="entry name" value="Ketoacyl_synth_N"/>
</dbReference>
<feature type="compositionally biased region" description="Low complexity" evidence="4">
    <location>
        <begin position="150"/>
        <end position="168"/>
    </location>
</feature>
<protein>
    <recommendedName>
        <fullName evidence="8">Polyketide synthase</fullName>
    </recommendedName>
</protein>
<dbReference type="InterPro" id="IPR016039">
    <property type="entry name" value="Thiolase-like"/>
</dbReference>
<dbReference type="InterPro" id="IPR015083">
    <property type="entry name" value="NorB/c/GfsB-D-like_docking"/>
</dbReference>
<dbReference type="Pfam" id="PF08990">
    <property type="entry name" value="Docking"/>
    <property type="match status" value="1"/>
</dbReference>
<dbReference type="Pfam" id="PF00109">
    <property type="entry name" value="ketoacyl-synt"/>
    <property type="match status" value="1"/>
</dbReference>
<comment type="cofactor">
    <cofactor evidence="1">
        <name>pantetheine 4'-phosphate</name>
        <dbReference type="ChEBI" id="CHEBI:47942"/>
    </cofactor>
</comment>
<dbReference type="GO" id="GO:0004312">
    <property type="term" value="F:fatty acid synthase activity"/>
    <property type="evidence" value="ECO:0007669"/>
    <property type="project" value="TreeGrafter"/>
</dbReference>
<feature type="domain" description="Beta-ketoacyl synthase-like N-terminal" evidence="5">
    <location>
        <begin position="33"/>
        <end position="85"/>
    </location>
</feature>
<evidence type="ECO:0000256" key="1">
    <source>
        <dbReference type="ARBA" id="ARBA00001957"/>
    </source>
</evidence>
<evidence type="ECO:0000259" key="5">
    <source>
        <dbReference type="Pfam" id="PF00109"/>
    </source>
</evidence>